<reference evidence="1 2" key="1">
    <citation type="journal article" date="2015" name="Nature">
        <title>rRNA introns, odd ribosomes, and small enigmatic genomes across a large radiation of phyla.</title>
        <authorList>
            <person name="Brown C.T."/>
            <person name="Hug L.A."/>
            <person name="Thomas B.C."/>
            <person name="Sharon I."/>
            <person name="Castelle C.J."/>
            <person name="Singh A."/>
            <person name="Wilkins M.J."/>
            <person name="Williams K.H."/>
            <person name="Banfield J.F."/>
        </authorList>
    </citation>
    <scope>NUCLEOTIDE SEQUENCE [LARGE SCALE GENOMIC DNA]</scope>
</reference>
<evidence type="ECO:0000313" key="2">
    <source>
        <dbReference type="Proteomes" id="UP000034492"/>
    </source>
</evidence>
<name>A0A0G0H8I7_9BACT</name>
<dbReference type="Proteomes" id="UP000034492">
    <property type="component" value="Unassembled WGS sequence"/>
</dbReference>
<dbReference type="AlphaFoldDB" id="A0A0G0H8I7"/>
<comment type="caution">
    <text evidence="1">The sequence shown here is derived from an EMBL/GenBank/DDBJ whole genome shotgun (WGS) entry which is preliminary data.</text>
</comment>
<organism evidence="1 2">
    <name type="scientific">Candidatus Daviesbacteria bacterium GW2011_GWB1_36_5</name>
    <dbReference type="NCBI Taxonomy" id="1618426"/>
    <lineage>
        <taxon>Bacteria</taxon>
        <taxon>Candidatus Daviesiibacteriota</taxon>
    </lineage>
</organism>
<evidence type="ECO:0000313" key="1">
    <source>
        <dbReference type="EMBL" id="KKQ08404.1"/>
    </source>
</evidence>
<dbReference type="EMBL" id="LBSA01000025">
    <property type="protein sequence ID" value="KKQ08404.1"/>
    <property type="molecule type" value="Genomic_DNA"/>
</dbReference>
<dbReference type="Gene3D" id="2.180.10.10">
    <property type="entry name" value="RHS repeat-associated core"/>
    <property type="match status" value="1"/>
</dbReference>
<dbReference type="InterPro" id="IPR022385">
    <property type="entry name" value="Rhs_assc_core"/>
</dbReference>
<dbReference type="InterPro" id="IPR050708">
    <property type="entry name" value="T6SS_VgrG/RHS"/>
</dbReference>
<dbReference type="NCBIfam" id="TIGR03696">
    <property type="entry name" value="Rhs_assc_core"/>
    <property type="match status" value="1"/>
</dbReference>
<sequence length="256" mass="28051">MNENELAKKRLYYFNARYYDATIGRFINVDPIQDGLNWYVYCNNNPLNFKDPTGLQTNNEDGSITFNNKNDELKNGATEAGFDNWNHSLDKGKFTNQDGNDVSDYVKGLYDKSGKWLGGENDSLEGITLNSFDTKQENLEIEKSTNNKEINWNTVRSGFEDVAWGTGQAAASIVLVAAGTASAETGVGPIACYGAAYWYGMQAIGSFTMGLSKVALGFQGIEPNINIPAGIDLLTPGVPSSSINFVKDFITGRNKE</sequence>
<proteinExistence type="predicted"/>
<gene>
    <name evidence="1" type="ORF">US19_C0025G0018</name>
</gene>
<dbReference type="PANTHER" id="PTHR32305:SF15">
    <property type="entry name" value="PROTEIN RHSA-RELATED"/>
    <property type="match status" value="1"/>
</dbReference>
<protein>
    <submittedName>
        <fullName evidence="1">RHS repeat-associated core domain protein</fullName>
    </submittedName>
</protein>
<accession>A0A0G0H8I7</accession>
<dbReference type="PANTHER" id="PTHR32305">
    <property type="match status" value="1"/>
</dbReference>